<accession>A0A1H3KE01</accession>
<dbReference type="SMART" id="SM00116">
    <property type="entry name" value="CBS"/>
    <property type="match status" value="2"/>
</dbReference>
<evidence type="ECO:0000256" key="2">
    <source>
        <dbReference type="PROSITE-ProRule" id="PRU00703"/>
    </source>
</evidence>
<feature type="domain" description="CBS" evidence="3">
    <location>
        <begin position="10"/>
        <end position="67"/>
    </location>
</feature>
<dbReference type="Pfam" id="PF00571">
    <property type="entry name" value="CBS"/>
    <property type="match status" value="2"/>
</dbReference>
<proteinExistence type="predicted"/>
<dbReference type="PROSITE" id="PS51371">
    <property type="entry name" value="CBS"/>
    <property type="match status" value="2"/>
</dbReference>
<dbReference type="Proteomes" id="UP000199632">
    <property type="component" value="Unassembled WGS sequence"/>
</dbReference>
<keyword evidence="1 2" id="KW-0129">CBS domain</keyword>
<dbReference type="PANTHER" id="PTHR43080:SF2">
    <property type="entry name" value="CBS DOMAIN-CONTAINING PROTEIN"/>
    <property type="match status" value="1"/>
</dbReference>
<dbReference type="STRING" id="137265.SAMN05421684_0091"/>
<dbReference type="InterPro" id="IPR051257">
    <property type="entry name" value="Diverse_CBS-Domain"/>
</dbReference>
<sequence length="134" mass="14500">MATVRVADVMTKRIVYLPAETPLDEAARAMAETDIGDVVVTDGANLAGMVTDRDIVTRSVATNRKPSSVTLGEVAVREIVIIEQSATLKEAAELMRRRSVRRILVADTDRQLVGIIAMGDLALIHETATTAQRN</sequence>
<evidence type="ECO:0000313" key="4">
    <source>
        <dbReference type="EMBL" id="SDY50346.1"/>
    </source>
</evidence>
<gene>
    <name evidence="4" type="ORF">SAMN05421684_0091</name>
</gene>
<evidence type="ECO:0000259" key="3">
    <source>
        <dbReference type="PROSITE" id="PS51371"/>
    </source>
</evidence>
<dbReference type="EMBL" id="FNQB01000001">
    <property type="protein sequence ID" value="SDY50346.1"/>
    <property type="molecule type" value="Genomic_DNA"/>
</dbReference>
<evidence type="ECO:0000313" key="5">
    <source>
        <dbReference type="Proteomes" id="UP000199632"/>
    </source>
</evidence>
<dbReference type="RefSeq" id="WP_176984717.1">
    <property type="nucleotide sequence ID" value="NZ_BOND01000038.1"/>
</dbReference>
<name>A0A1H3KE01_9ACTN</name>
<dbReference type="SUPFAM" id="SSF54631">
    <property type="entry name" value="CBS-domain pair"/>
    <property type="match status" value="1"/>
</dbReference>
<protein>
    <submittedName>
        <fullName evidence="4">CBS domain-containing protein</fullName>
    </submittedName>
</protein>
<organism evidence="4 5">
    <name type="scientific">Asanoa ishikariensis</name>
    <dbReference type="NCBI Taxonomy" id="137265"/>
    <lineage>
        <taxon>Bacteria</taxon>
        <taxon>Bacillati</taxon>
        <taxon>Actinomycetota</taxon>
        <taxon>Actinomycetes</taxon>
        <taxon>Micromonosporales</taxon>
        <taxon>Micromonosporaceae</taxon>
        <taxon>Asanoa</taxon>
    </lineage>
</organism>
<keyword evidence="5" id="KW-1185">Reference proteome</keyword>
<evidence type="ECO:0000256" key="1">
    <source>
        <dbReference type="ARBA" id="ARBA00023122"/>
    </source>
</evidence>
<feature type="domain" description="CBS" evidence="3">
    <location>
        <begin position="75"/>
        <end position="132"/>
    </location>
</feature>
<dbReference type="InterPro" id="IPR000644">
    <property type="entry name" value="CBS_dom"/>
</dbReference>
<dbReference type="AlphaFoldDB" id="A0A1H3KE01"/>
<dbReference type="PANTHER" id="PTHR43080">
    <property type="entry name" value="CBS DOMAIN-CONTAINING PROTEIN CBSX3, MITOCHONDRIAL"/>
    <property type="match status" value="1"/>
</dbReference>
<dbReference type="InterPro" id="IPR046342">
    <property type="entry name" value="CBS_dom_sf"/>
</dbReference>
<reference evidence="5" key="1">
    <citation type="submission" date="2016-10" db="EMBL/GenBank/DDBJ databases">
        <authorList>
            <person name="Varghese N."/>
            <person name="Submissions S."/>
        </authorList>
    </citation>
    <scope>NUCLEOTIDE SEQUENCE [LARGE SCALE GENOMIC DNA]</scope>
    <source>
        <strain evidence="5">DSM 44718</strain>
    </source>
</reference>
<dbReference type="Gene3D" id="3.10.580.10">
    <property type="entry name" value="CBS-domain"/>
    <property type="match status" value="1"/>
</dbReference>